<evidence type="ECO:0000313" key="1">
    <source>
        <dbReference type="EMBL" id="UXZ05145.1"/>
    </source>
</evidence>
<accession>A0ABY6F4Z2</accession>
<gene>
    <name evidence="1" type="ORF">LU297_01445</name>
</gene>
<dbReference type="EMBL" id="CP089977">
    <property type="protein sequence ID" value="UXZ05145.1"/>
    <property type="molecule type" value="Genomic_DNA"/>
</dbReference>
<organism evidence="1 2">
    <name type="scientific">Moraxella nasicaprae</name>
    <dbReference type="NCBI Taxonomy" id="2904122"/>
    <lineage>
        <taxon>Bacteria</taxon>
        <taxon>Pseudomonadati</taxon>
        <taxon>Pseudomonadota</taxon>
        <taxon>Gammaproteobacteria</taxon>
        <taxon>Moraxellales</taxon>
        <taxon>Moraxellaceae</taxon>
        <taxon>Moraxella</taxon>
    </lineage>
</organism>
<evidence type="ECO:0000313" key="2">
    <source>
        <dbReference type="Proteomes" id="UP001063782"/>
    </source>
</evidence>
<name>A0ABY6F4Z2_9GAMM</name>
<keyword evidence="2" id="KW-1185">Reference proteome</keyword>
<dbReference type="Proteomes" id="UP001063782">
    <property type="component" value="Chromosome"/>
</dbReference>
<proteinExistence type="predicted"/>
<dbReference type="RefSeq" id="WP_263076645.1">
    <property type="nucleotide sequence ID" value="NZ_CP089977.1"/>
</dbReference>
<sequence length="223" mass="24747">MTSEQTSLILQELLTDESIAFRVHNVKISKLSDEVDLPQMFLAHYSSLDEEIRASTPLSDQLLRHINQMMNANQASTLLGLPAGTVRPAHHIKINGTAVIAHHDLSIALHLSFTNTAKSSQAVYGQDVRALIETQANAWQFAGNVNLLHKSSKHTLISQDLHDQQLTIKPSDGYIRLPNSHALATTHTLNTLKHTTPSQLTHLQQAIIEKIMATFDEQQEMNG</sequence>
<protein>
    <submittedName>
        <fullName evidence="1">Uncharacterized protein</fullName>
    </submittedName>
</protein>
<reference evidence="1" key="1">
    <citation type="submission" date="2021-12" db="EMBL/GenBank/DDBJ databases">
        <title>taxonomy of Moraxella sp. ZY201224.</title>
        <authorList>
            <person name="Li F."/>
        </authorList>
    </citation>
    <scope>NUCLEOTIDE SEQUENCE</scope>
    <source>
        <strain evidence="1">ZY201224</strain>
    </source>
</reference>